<reference evidence="1 2" key="1">
    <citation type="submission" date="2022-02" db="EMBL/GenBank/DDBJ databases">
        <title>Draft genome sequence of Mezorhizobium retamae strain IRAMC:0171 isolated from Retama raetam nodules.</title>
        <authorList>
            <person name="Bengaied R."/>
            <person name="Sbissi I."/>
            <person name="Huber K."/>
            <person name="Ghodbane F."/>
            <person name="Nouioui I."/>
            <person name="Tarhouni M."/>
            <person name="Gtari M."/>
        </authorList>
    </citation>
    <scope>NUCLEOTIDE SEQUENCE [LARGE SCALE GENOMIC DNA]</scope>
    <source>
        <strain evidence="1 2">IRAMC:0171</strain>
    </source>
</reference>
<evidence type="ECO:0000313" key="2">
    <source>
        <dbReference type="Proteomes" id="UP001201701"/>
    </source>
</evidence>
<comment type="caution">
    <text evidence="1">The sequence shown here is derived from an EMBL/GenBank/DDBJ whole genome shotgun (WGS) entry which is preliminary data.</text>
</comment>
<evidence type="ECO:0000313" key="1">
    <source>
        <dbReference type="EMBL" id="MCG7504766.1"/>
    </source>
</evidence>
<dbReference type="EMBL" id="JAKREW010000004">
    <property type="protein sequence ID" value="MCG7504766.1"/>
    <property type="molecule type" value="Genomic_DNA"/>
</dbReference>
<organism evidence="1 2">
    <name type="scientific">Mesorhizobium retamae</name>
    <dbReference type="NCBI Taxonomy" id="2912854"/>
    <lineage>
        <taxon>Bacteria</taxon>
        <taxon>Pseudomonadati</taxon>
        <taxon>Pseudomonadota</taxon>
        <taxon>Alphaproteobacteria</taxon>
        <taxon>Hyphomicrobiales</taxon>
        <taxon>Phyllobacteriaceae</taxon>
        <taxon>Mesorhizobium</taxon>
    </lineage>
</organism>
<sequence>MITIEEATPSPATLHTIATPELSYVGNDAYHWTVIEISTGDKKSRRGHVRIHKNQYHHFWLEFIGLEAPAELAGSYTTNQGALHALRDCCEKHGWTLGITHISKDGKKSLRANLKAI</sequence>
<protein>
    <submittedName>
        <fullName evidence="1">Uncharacterized protein</fullName>
    </submittedName>
</protein>
<name>A0ABS9QBH0_9HYPH</name>
<dbReference type="RefSeq" id="WP_239363050.1">
    <property type="nucleotide sequence ID" value="NZ_JAKREW010000004.1"/>
</dbReference>
<keyword evidence="2" id="KW-1185">Reference proteome</keyword>
<accession>A0ABS9QBH0</accession>
<dbReference type="Proteomes" id="UP001201701">
    <property type="component" value="Unassembled WGS sequence"/>
</dbReference>
<proteinExistence type="predicted"/>
<gene>
    <name evidence="1" type="ORF">L4923_06995</name>
</gene>